<accession>A0AAV0RJ57</accession>
<keyword evidence="4" id="KW-0863">Zinc-finger</keyword>
<proteinExistence type="predicted"/>
<dbReference type="GO" id="GO:0005634">
    <property type="term" value="C:nucleus"/>
    <property type="evidence" value="ECO:0007669"/>
    <property type="project" value="TreeGrafter"/>
</dbReference>
<dbReference type="InterPro" id="IPR006456">
    <property type="entry name" value="ZF_HD_homeobox_Cys/His_dimer"/>
</dbReference>
<dbReference type="PANTHER" id="PTHR31948:SF162">
    <property type="entry name" value="MINI ZINC FINGER PROTEIN 2"/>
    <property type="match status" value="1"/>
</dbReference>
<evidence type="ECO:0000256" key="3">
    <source>
        <dbReference type="ARBA" id="ARBA00022723"/>
    </source>
</evidence>
<dbReference type="GO" id="GO:0003700">
    <property type="term" value="F:DNA-binding transcription factor activity"/>
    <property type="evidence" value="ECO:0007669"/>
    <property type="project" value="TreeGrafter"/>
</dbReference>
<keyword evidence="5" id="KW-0862">Zinc</keyword>
<evidence type="ECO:0000313" key="7">
    <source>
        <dbReference type="EMBL" id="CAI0556584.1"/>
    </source>
</evidence>
<dbReference type="GO" id="GO:0050793">
    <property type="term" value="P:regulation of developmental process"/>
    <property type="evidence" value="ECO:0007669"/>
    <property type="project" value="TreeGrafter"/>
</dbReference>
<dbReference type="Proteomes" id="UP001154282">
    <property type="component" value="Unassembled WGS sequence"/>
</dbReference>
<dbReference type="PANTHER" id="PTHR31948">
    <property type="entry name" value="ZINC-FINGER HOMEODOMAIN PROTEIN 2"/>
    <property type="match status" value="1"/>
</dbReference>
<evidence type="ECO:0000259" key="6">
    <source>
        <dbReference type="PROSITE" id="PS51523"/>
    </source>
</evidence>
<evidence type="ECO:0000313" key="8">
    <source>
        <dbReference type="Proteomes" id="UP001154282"/>
    </source>
</evidence>
<name>A0AAV0RJ57_9ROSI</name>
<gene>
    <name evidence="7" type="ORF">LITE_LOCUS48026</name>
</gene>
<reference evidence="7" key="1">
    <citation type="submission" date="2022-08" db="EMBL/GenBank/DDBJ databases">
        <authorList>
            <person name="Gutierrez-Valencia J."/>
        </authorList>
    </citation>
    <scope>NUCLEOTIDE SEQUENCE</scope>
</reference>
<keyword evidence="3" id="KW-0479">Metal-binding</keyword>
<comment type="caution">
    <text evidence="7">The sequence shown here is derived from an EMBL/GenBank/DDBJ whole genome shotgun (WGS) entry which is preliminary data.</text>
</comment>
<dbReference type="GO" id="GO:0008270">
    <property type="term" value="F:zinc ion binding"/>
    <property type="evidence" value="ECO:0007669"/>
    <property type="project" value="UniProtKB-KW"/>
</dbReference>
<evidence type="ECO:0000256" key="4">
    <source>
        <dbReference type="ARBA" id="ARBA00022771"/>
    </source>
</evidence>
<evidence type="ECO:0000256" key="5">
    <source>
        <dbReference type="ARBA" id="ARBA00022833"/>
    </source>
</evidence>
<keyword evidence="2" id="KW-0963">Cytoplasm</keyword>
<evidence type="ECO:0000256" key="2">
    <source>
        <dbReference type="ARBA" id="ARBA00022490"/>
    </source>
</evidence>
<dbReference type="EMBL" id="CAMGYJ010000011">
    <property type="protein sequence ID" value="CAI0556584.1"/>
    <property type="molecule type" value="Genomic_DNA"/>
</dbReference>
<sequence>MRRKSTNKLGGWILLRASEKRENSLSAENSDDRGQKNHTANIGVYKVDGCWVFMGNSLGDEGPDGGRAALMCTSCGCHRNFDRPKVDPSAVV</sequence>
<feature type="domain" description="ZF-HD dimerization-type" evidence="6">
    <location>
        <begin position="31"/>
        <end position="85"/>
    </location>
</feature>
<protein>
    <recommendedName>
        <fullName evidence="6">ZF-HD dimerization-type domain-containing protein</fullName>
    </recommendedName>
</protein>
<comment type="subcellular location">
    <subcellularLocation>
        <location evidence="1">Cytoplasm</location>
    </subcellularLocation>
</comment>
<dbReference type="Pfam" id="PF04770">
    <property type="entry name" value="ZF-HD_dimer"/>
    <property type="match status" value="1"/>
</dbReference>
<dbReference type="PROSITE" id="PS51523">
    <property type="entry name" value="ZF_HD_DIMER"/>
    <property type="match status" value="1"/>
</dbReference>
<keyword evidence="8" id="KW-1185">Reference proteome</keyword>
<organism evidence="7 8">
    <name type="scientific">Linum tenue</name>
    <dbReference type="NCBI Taxonomy" id="586396"/>
    <lineage>
        <taxon>Eukaryota</taxon>
        <taxon>Viridiplantae</taxon>
        <taxon>Streptophyta</taxon>
        <taxon>Embryophyta</taxon>
        <taxon>Tracheophyta</taxon>
        <taxon>Spermatophyta</taxon>
        <taxon>Magnoliopsida</taxon>
        <taxon>eudicotyledons</taxon>
        <taxon>Gunneridae</taxon>
        <taxon>Pentapetalae</taxon>
        <taxon>rosids</taxon>
        <taxon>fabids</taxon>
        <taxon>Malpighiales</taxon>
        <taxon>Linaceae</taxon>
        <taxon>Linum</taxon>
    </lineage>
</organism>
<dbReference type="GO" id="GO:0005737">
    <property type="term" value="C:cytoplasm"/>
    <property type="evidence" value="ECO:0007669"/>
    <property type="project" value="UniProtKB-SubCell"/>
</dbReference>
<dbReference type="GO" id="GO:0000976">
    <property type="term" value="F:transcription cis-regulatory region binding"/>
    <property type="evidence" value="ECO:0007669"/>
    <property type="project" value="TreeGrafter"/>
</dbReference>
<evidence type="ECO:0000256" key="1">
    <source>
        <dbReference type="ARBA" id="ARBA00004496"/>
    </source>
</evidence>
<dbReference type="AlphaFoldDB" id="A0AAV0RJ57"/>